<dbReference type="KEGG" id="cdet:87948824"/>
<proteinExistence type="predicted"/>
<feature type="region of interest" description="Disordered" evidence="1">
    <location>
        <begin position="1"/>
        <end position="69"/>
    </location>
</feature>
<organism evidence="2 3">
    <name type="scientific">Colletotrichum destructivum</name>
    <dbReference type="NCBI Taxonomy" id="34406"/>
    <lineage>
        <taxon>Eukaryota</taxon>
        <taxon>Fungi</taxon>
        <taxon>Dikarya</taxon>
        <taxon>Ascomycota</taxon>
        <taxon>Pezizomycotina</taxon>
        <taxon>Sordariomycetes</taxon>
        <taxon>Hypocreomycetidae</taxon>
        <taxon>Glomerellales</taxon>
        <taxon>Glomerellaceae</taxon>
        <taxon>Colletotrichum</taxon>
        <taxon>Colletotrichum destructivum species complex</taxon>
    </lineage>
</organism>
<dbReference type="RefSeq" id="XP_062784531.1">
    <property type="nucleotide sequence ID" value="XM_062928480.1"/>
</dbReference>
<dbReference type="GeneID" id="87948824"/>
<name>A0AAX4IVN2_9PEZI</name>
<dbReference type="EMBL" id="CP137312">
    <property type="protein sequence ID" value="WQF87310.1"/>
    <property type="molecule type" value="Genomic_DNA"/>
</dbReference>
<dbReference type="Proteomes" id="UP001322277">
    <property type="component" value="Chromosome 8"/>
</dbReference>
<dbReference type="AlphaFoldDB" id="A0AAX4IVN2"/>
<accession>A0AAX4IVN2</accession>
<evidence type="ECO:0000256" key="1">
    <source>
        <dbReference type="SAM" id="MobiDB-lite"/>
    </source>
</evidence>
<protein>
    <submittedName>
        <fullName evidence="2">Uncharacterized protein</fullName>
    </submittedName>
</protein>
<reference evidence="3" key="1">
    <citation type="journal article" date="2023" name="bioRxiv">
        <title>Complete genome of the Medicago anthracnose fungus, Colletotrichum destructivum, reveals a mini-chromosome-like region within a core chromosome.</title>
        <authorList>
            <person name="Lapalu N."/>
            <person name="Simon A."/>
            <person name="Lu A."/>
            <person name="Plaumann P.-L."/>
            <person name="Amselem J."/>
            <person name="Pigne S."/>
            <person name="Auger A."/>
            <person name="Koch C."/>
            <person name="Dallery J.-F."/>
            <person name="O'Connell R.J."/>
        </authorList>
    </citation>
    <scope>NUCLEOTIDE SEQUENCE [LARGE SCALE GENOMIC DNA]</scope>
    <source>
        <strain evidence="3">CBS 520.97</strain>
    </source>
</reference>
<keyword evidence="3" id="KW-1185">Reference proteome</keyword>
<sequence>MAGLGVLGKSNQSLEAESQVAGRRNAGMAPLGTSEGRRGFLGTTRIGTGAVLGPTLRPQPGEPANWGIGCAMGRLGEDRRL</sequence>
<evidence type="ECO:0000313" key="3">
    <source>
        <dbReference type="Proteomes" id="UP001322277"/>
    </source>
</evidence>
<gene>
    <name evidence="2" type="ORF">CDEST_12324</name>
</gene>
<evidence type="ECO:0000313" key="2">
    <source>
        <dbReference type="EMBL" id="WQF87310.1"/>
    </source>
</evidence>